<gene>
    <name evidence="1" type="ORF">Bca52824_032231</name>
</gene>
<dbReference type="AlphaFoldDB" id="A0A8X7SDS7"/>
<reference evidence="1 2" key="1">
    <citation type="submission" date="2020-02" db="EMBL/GenBank/DDBJ databases">
        <authorList>
            <person name="Ma Q."/>
            <person name="Huang Y."/>
            <person name="Song X."/>
            <person name="Pei D."/>
        </authorList>
    </citation>
    <scope>NUCLEOTIDE SEQUENCE [LARGE SCALE GENOMIC DNA]</scope>
    <source>
        <strain evidence="1">Sxm20200214</strain>
        <tissue evidence="1">Leaf</tissue>
    </source>
</reference>
<protein>
    <submittedName>
        <fullName evidence="1">Uncharacterized protein</fullName>
    </submittedName>
</protein>
<keyword evidence="2" id="KW-1185">Reference proteome</keyword>
<evidence type="ECO:0000313" key="2">
    <source>
        <dbReference type="Proteomes" id="UP000886595"/>
    </source>
</evidence>
<dbReference type="Proteomes" id="UP000886595">
    <property type="component" value="Unassembled WGS sequence"/>
</dbReference>
<sequence>MHQSIADPFVYDVVEGVFVLRIVRFYEPGMGPSIDEMMPGQQSEIPAMTKMEAQQAKHEVVEDYETRVPQLSQ</sequence>
<accession>A0A8X7SDS7</accession>
<organism evidence="1 2">
    <name type="scientific">Brassica carinata</name>
    <name type="common">Ethiopian mustard</name>
    <name type="synonym">Abyssinian cabbage</name>
    <dbReference type="NCBI Taxonomy" id="52824"/>
    <lineage>
        <taxon>Eukaryota</taxon>
        <taxon>Viridiplantae</taxon>
        <taxon>Streptophyta</taxon>
        <taxon>Embryophyta</taxon>
        <taxon>Tracheophyta</taxon>
        <taxon>Spermatophyta</taxon>
        <taxon>Magnoliopsida</taxon>
        <taxon>eudicotyledons</taxon>
        <taxon>Gunneridae</taxon>
        <taxon>Pentapetalae</taxon>
        <taxon>rosids</taxon>
        <taxon>malvids</taxon>
        <taxon>Brassicales</taxon>
        <taxon>Brassicaceae</taxon>
        <taxon>Brassiceae</taxon>
        <taxon>Brassica</taxon>
    </lineage>
</organism>
<dbReference type="EMBL" id="JAAMPC010000007">
    <property type="protein sequence ID" value="KAG2303580.1"/>
    <property type="molecule type" value="Genomic_DNA"/>
</dbReference>
<comment type="caution">
    <text evidence="1">The sequence shown here is derived from an EMBL/GenBank/DDBJ whole genome shotgun (WGS) entry which is preliminary data.</text>
</comment>
<name>A0A8X7SDS7_BRACI</name>
<proteinExistence type="predicted"/>
<evidence type="ECO:0000313" key="1">
    <source>
        <dbReference type="EMBL" id="KAG2303580.1"/>
    </source>
</evidence>